<dbReference type="InterPro" id="IPR002586">
    <property type="entry name" value="CobQ/CobB/MinD/ParA_Nub-bd_dom"/>
</dbReference>
<dbReference type="RefSeq" id="WP_036212190.1">
    <property type="nucleotide sequence ID" value="NZ_AVPT01000023.1"/>
</dbReference>
<dbReference type="Pfam" id="PF01656">
    <property type="entry name" value="CbiA"/>
    <property type="match status" value="1"/>
</dbReference>
<dbReference type="PANTHER" id="PTHR13696:SF99">
    <property type="entry name" value="COBYRINIC ACID AC-DIAMIDE SYNTHASE"/>
    <property type="match status" value="1"/>
</dbReference>
<evidence type="ECO:0000313" key="3">
    <source>
        <dbReference type="Proteomes" id="UP000029989"/>
    </source>
</evidence>
<dbReference type="SUPFAM" id="SSF52540">
    <property type="entry name" value="P-loop containing nucleoside triphosphate hydrolases"/>
    <property type="match status" value="1"/>
</dbReference>
<accession>A0A0A0EXJ3</accession>
<dbReference type="Proteomes" id="UP000029989">
    <property type="component" value="Unassembled WGS sequence"/>
</dbReference>
<comment type="caution">
    <text evidence="2">The sequence shown here is derived from an EMBL/GenBank/DDBJ whole genome shotgun (WGS) entry which is preliminary data.</text>
</comment>
<proteinExistence type="predicted"/>
<keyword evidence="3" id="KW-1185">Reference proteome</keyword>
<dbReference type="EMBL" id="AVPT01000023">
    <property type="protein sequence ID" value="KGM54808.1"/>
    <property type="molecule type" value="Genomic_DNA"/>
</dbReference>
<sequence>MRLCIYNAKGGSGRTTTCLNLAGFYAQSDARVLVCDRDPQGSALAWSALPGEKPFTVGCGRSRGFDIELIDMPPSLPANGLLPEADLYVVPTLLDGVSFVVFLRTMQLIEERGLPHVVVANRFNPKRAEHRARLENKHLHNAVIFPERAAFASYYAQGKTLFEMTGPYLKAARNDIERLACAIEQSTKPTGDQL</sequence>
<dbReference type="STRING" id="913325.N799_08640"/>
<evidence type="ECO:0000313" key="2">
    <source>
        <dbReference type="EMBL" id="KGM54808.1"/>
    </source>
</evidence>
<dbReference type="InterPro" id="IPR050678">
    <property type="entry name" value="DNA_Partitioning_ATPase"/>
</dbReference>
<gene>
    <name evidence="2" type="ORF">N799_08640</name>
</gene>
<dbReference type="OrthoDB" id="9799330at2"/>
<dbReference type="PANTHER" id="PTHR13696">
    <property type="entry name" value="P-LOOP CONTAINING NUCLEOSIDE TRIPHOSPHATE HYDROLASE"/>
    <property type="match status" value="1"/>
</dbReference>
<dbReference type="CDD" id="cd02042">
    <property type="entry name" value="ParAB_family"/>
    <property type="match status" value="1"/>
</dbReference>
<dbReference type="AlphaFoldDB" id="A0A0A0EXJ3"/>
<name>A0A0A0EXJ3_9GAMM</name>
<organism evidence="2 3">
    <name type="scientific">Lysobacter arseniciresistens ZS79</name>
    <dbReference type="NCBI Taxonomy" id="913325"/>
    <lineage>
        <taxon>Bacteria</taxon>
        <taxon>Pseudomonadati</taxon>
        <taxon>Pseudomonadota</taxon>
        <taxon>Gammaproteobacteria</taxon>
        <taxon>Lysobacterales</taxon>
        <taxon>Lysobacteraceae</taxon>
        <taxon>Novilysobacter</taxon>
    </lineage>
</organism>
<protein>
    <submittedName>
        <fullName evidence="2">Peptide transporter</fullName>
    </submittedName>
</protein>
<dbReference type="InterPro" id="IPR027417">
    <property type="entry name" value="P-loop_NTPase"/>
</dbReference>
<dbReference type="Gene3D" id="3.40.50.300">
    <property type="entry name" value="P-loop containing nucleotide triphosphate hydrolases"/>
    <property type="match status" value="1"/>
</dbReference>
<dbReference type="eggNOG" id="COG1192">
    <property type="taxonomic scope" value="Bacteria"/>
</dbReference>
<reference evidence="2 3" key="1">
    <citation type="journal article" date="2015" name="Stand. Genomic Sci.">
        <title>Genomic information of the arsenic-resistant bacterium Lysobacter arseniciresistens type strain ZS79(T) and comparison of Lysobacter draft genomes.</title>
        <authorList>
            <person name="Liu L."/>
            <person name="Zhang S."/>
            <person name="Luo M."/>
            <person name="Wang G."/>
        </authorList>
    </citation>
    <scope>NUCLEOTIDE SEQUENCE [LARGE SCALE GENOMIC DNA]</scope>
    <source>
        <strain evidence="2 3">ZS79</strain>
    </source>
</reference>
<evidence type="ECO:0000259" key="1">
    <source>
        <dbReference type="Pfam" id="PF01656"/>
    </source>
</evidence>
<feature type="domain" description="CobQ/CobB/MinD/ParA nucleotide binding" evidence="1">
    <location>
        <begin position="4"/>
        <end position="160"/>
    </location>
</feature>